<evidence type="ECO:0000256" key="2">
    <source>
        <dbReference type="HAMAP-Rule" id="MF_01384"/>
    </source>
</evidence>
<dbReference type="HAMAP" id="MF_01384">
    <property type="entry name" value="UreD"/>
    <property type="match status" value="1"/>
</dbReference>
<organism evidence="4">
    <name type="scientific">Streptomyces lunaelactis</name>
    <dbReference type="NCBI Taxonomy" id="1535768"/>
    <lineage>
        <taxon>Bacteria</taxon>
        <taxon>Bacillati</taxon>
        <taxon>Actinomycetota</taxon>
        <taxon>Actinomycetes</taxon>
        <taxon>Kitasatosporales</taxon>
        <taxon>Streptomycetaceae</taxon>
        <taxon>Streptomyces</taxon>
    </lineage>
</organism>
<comment type="function">
    <text evidence="2">Required for maturation of urease via the functional incorporation of the urease nickel metallocenter.</text>
</comment>
<dbReference type="GO" id="GO:0016151">
    <property type="term" value="F:nickel cation binding"/>
    <property type="evidence" value="ECO:0007669"/>
    <property type="project" value="UniProtKB-UniRule"/>
</dbReference>
<keyword evidence="6" id="KW-1185">Reference proteome</keyword>
<dbReference type="InterPro" id="IPR002669">
    <property type="entry name" value="UreD"/>
</dbReference>
<comment type="subcellular location">
    <subcellularLocation>
        <location evidence="2">Cytoplasm</location>
    </subcellularLocation>
</comment>
<dbReference type="GeneID" id="55654053"/>
<evidence type="ECO:0000313" key="5">
    <source>
        <dbReference type="EMBL" id="AVZ71193.1"/>
    </source>
</evidence>
<reference evidence="4" key="1">
    <citation type="journal article" date="2016" name="Front. Microbiol.">
        <title>A Phenotypic and Genotypic Analysis of the Antimicrobial Potential of Cultivable Streptomyces Isolated from Cave Moonmilk Deposits.</title>
        <authorList>
            <person name="Maciejewska M."/>
            <person name="Adam D."/>
            <person name="Martinet L."/>
            <person name="Naome A."/>
            <person name="Calusinska M."/>
            <person name="Delfosse P."/>
            <person name="Carnol M."/>
            <person name="Barton H.A."/>
            <person name="Hayette M.P."/>
            <person name="Smargiasso N."/>
            <person name="De Pauw E."/>
            <person name="Hanikenne M."/>
            <person name="Baurain D."/>
            <person name="Rigali S."/>
        </authorList>
    </citation>
    <scope>NUCLEOTIDE SEQUENCE</scope>
    <source>
        <strain evidence="4">MM109</strain>
    </source>
</reference>
<dbReference type="Proteomes" id="UP000244201">
    <property type="component" value="Chromosome"/>
</dbReference>
<dbReference type="KEGG" id="slk:SLUN_02015"/>
<evidence type="ECO:0000256" key="1">
    <source>
        <dbReference type="ARBA" id="ARBA00023186"/>
    </source>
</evidence>
<evidence type="ECO:0000313" key="6">
    <source>
        <dbReference type="Proteomes" id="UP000244201"/>
    </source>
</evidence>
<protein>
    <recommendedName>
        <fullName evidence="2">Urease accessory protein UreD</fullName>
    </recommendedName>
</protein>
<accession>A0A1S6LLE6</accession>
<dbReference type="GO" id="GO:0005737">
    <property type="term" value="C:cytoplasm"/>
    <property type="evidence" value="ECO:0007669"/>
    <property type="project" value="UniProtKB-SubCell"/>
</dbReference>
<comment type="subunit">
    <text evidence="2">UreD, UreF and UreG form a complex that acts as a GTP-hydrolysis-dependent molecular chaperone, activating the urease apoprotein by helping to assemble the nickel containing metallocenter of UreC. The UreE protein probably delivers the nickel.</text>
</comment>
<keyword evidence="2" id="KW-0963">Cytoplasm</keyword>
<dbReference type="EMBL" id="CP026304">
    <property type="protein sequence ID" value="AVZ71193.1"/>
    <property type="molecule type" value="Genomic_DNA"/>
</dbReference>
<dbReference type="Pfam" id="PF01774">
    <property type="entry name" value="UreD"/>
    <property type="match status" value="1"/>
</dbReference>
<keyword evidence="1 2" id="KW-0143">Chaperone</keyword>
<sequence length="325" mass="34294">MTRTTDSAPLPGPGREATGPVQRAAPGRVRPTGTEHHDAGHDSPRSAGAGASEESVPHPSGVHATARIRAEHNGRTTTLPLLHSDGPFHLRRLRCHDERARVNVLGAMSAPLGGDRLALDITADTRARLDVTTSAATIALRGSTTDPATYDVRLTAGKDASLIWLPQPLISTRGSTLHQTYTVELASTARLVLREEQLLGRTAEPPGHLTTRLTVRRAGRLLLDQHTAYGGPAPAWDGPAVLGNHRACGQLLVVRPDMTVLREPVYLGDDPEAGSAVLAPLADSSALLVTAVASTPARLRDLLDTALAHAEGNASPAAPRIWSPR</sequence>
<name>A0A1S6LLE6_9ACTN</name>
<dbReference type="EMBL" id="KY288111">
    <property type="protein sequence ID" value="AQT38814.1"/>
    <property type="molecule type" value="Genomic_DNA"/>
</dbReference>
<feature type="compositionally biased region" description="Basic and acidic residues" evidence="3">
    <location>
        <begin position="33"/>
        <end position="44"/>
    </location>
</feature>
<comment type="similarity">
    <text evidence="2">Belongs to the UreD family.</text>
</comment>
<evidence type="ECO:0000313" key="4">
    <source>
        <dbReference type="EMBL" id="AQT38814.1"/>
    </source>
</evidence>
<evidence type="ECO:0000256" key="3">
    <source>
        <dbReference type="SAM" id="MobiDB-lite"/>
    </source>
</evidence>
<gene>
    <name evidence="4" type="primary">ureD2</name>
    <name evidence="2" type="synonym">ureD</name>
    <name evidence="5" type="ORF">SLUN_02015</name>
</gene>
<dbReference type="AlphaFoldDB" id="A0A1S6LLE6"/>
<proteinExistence type="inferred from homology"/>
<keyword evidence="2" id="KW-0996">Nickel insertion</keyword>
<reference evidence="5 6" key="2">
    <citation type="submission" date="2018-01" db="EMBL/GenBank/DDBJ databases">
        <title>Complete genome sequence of Streptomyces lunaelactis MM109T, a Ferroverdin A producer isolated from cave moonmilk deposits.</title>
        <authorList>
            <person name="Naome A."/>
            <person name="Martinet L."/>
            <person name="Maciejewska M."/>
            <person name="Anderssen S."/>
            <person name="Adam D."/>
            <person name="Tenconi E."/>
            <person name="Deflandre B."/>
            <person name="Arguelles-Arias A."/>
            <person name="Calusinska M."/>
            <person name="Copieters W."/>
            <person name="Karim L."/>
            <person name="Hanikenne M."/>
            <person name="Baurain D."/>
            <person name="van Wezel G."/>
            <person name="Smargiasso N."/>
            <person name="de Pauw E."/>
            <person name="Delfosse P."/>
            <person name="Rigali S."/>
        </authorList>
    </citation>
    <scope>NUCLEOTIDE SEQUENCE [LARGE SCALE GENOMIC DNA]</scope>
    <source>
        <strain evidence="5 6">MM109</strain>
    </source>
</reference>
<dbReference type="RefSeq" id="WP_108146885.1">
    <property type="nucleotide sequence ID" value="NZ_CP026304.1"/>
</dbReference>
<dbReference type="OrthoDB" id="8677206at2"/>
<feature type="region of interest" description="Disordered" evidence="3">
    <location>
        <begin position="1"/>
        <end position="62"/>
    </location>
</feature>